<reference evidence="2" key="1">
    <citation type="journal article" date="2023" name="Mol. Phylogenet. Evol.">
        <title>Genome-scale phylogeny and comparative genomics of the fungal order Sordariales.</title>
        <authorList>
            <person name="Hensen N."/>
            <person name="Bonometti L."/>
            <person name="Westerberg I."/>
            <person name="Brannstrom I.O."/>
            <person name="Guillou S."/>
            <person name="Cros-Aarteil S."/>
            <person name="Calhoun S."/>
            <person name="Haridas S."/>
            <person name="Kuo A."/>
            <person name="Mondo S."/>
            <person name="Pangilinan J."/>
            <person name="Riley R."/>
            <person name="LaButti K."/>
            <person name="Andreopoulos B."/>
            <person name="Lipzen A."/>
            <person name="Chen C."/>
            <person name="Yan M."/>
            <person name="Daum C."/>
            <person name="Ng V."/>
            <person name="Clum A."/>
            <person name="Steindorff A."/>
            <person name="Ohm R.A."/>
            <person name="Martin F."/>
            <person name="Silar P."/>
            <person name="Natvig D.O."/>
            <person name="Lalanne C."/>
            <person name="Gautier V."/>
            <person name="Ament-Velasquez S.L."/>
            <person name="Kruys A."/>
            <person name="Hutchinson M.I."/>
            <person name="Powell A.J."/>
            <person name="Barry K."/>
            <person name="Miller A.N."/>
            <person name="Grigoriev I.V."/>
            <person name="Debuchy R."/>
            <person name="Gladieux P."/>
            <person name="Hiltunen Thoren M."/>
            <person name="Johannesson H."/>
        </authorList>
    </citation>
    <scope>NUCLEOTIDE SEQUENCE</scope>
    <source>
        <strain evidence="2">CBS 232.78</strain>
    </source>
</reference>
<evidence type="ECO:0000313" key="2">
    <source>
        <dbReference type="EMBL" id="KAK3385661.1"/>
    </source>
</evidence>
<organism evidence="2 3">
    <name type="scientific">Podospora didyma</name>
    <dbReference type="NCBI Taxonomy" id="330526"/>
    <lineage>
        <taxon>Eukaryota</taxon>
        <taxon>Fungi</taxon>
        <taxon>Dikarya</taxon>
        <taxon>Ascomycota</taxon>
        <taxon>Pezizomycotina</taxon>
        <taxon>Sordariomycetes</taxon>
        <taxon>Sordariomycetidae</taxon>
        <taxon>Sordariales</taxon>
        <taxon>Podosporaceae</taxon>
        <taxon>Podospora</taxon>
    </lineage>
</organism>
<dbReference type="AlphaFoldDB" id="A0AAE0NQ52"/>
<evidence type="ECO:0000313" key="3">
    <source>
        <dbReference type="Proteomes" id="UP001285441"/>
    </source>
</evidence>
<comment type="caution">
    <text evidence="2">The sequence shown here is derived from an EMBL/GenBank/DDBJ whole genome shotgun (WGS) entry which is preliminary data.</text>
</comment>
<keyword evidence="3" id="KW-1185">Reference proteome</keyword>
<protein>
    <recommendedName>
        <fullName evidence="4">Secreted protein</fullName>
    </recommendedName>
</protein>
<reference evidence="2" key="2">
    <citation type="submission" date="2023-06" db="EMBL/GenBank/DDBJ databases">
        <authorList>
            <consortium name="Lawrence Berkeley National Laboratory"/>
            <person name="Haridas S."/>
            <person name="Hensen N."/>
            <person name="Bonometti L."/>
            <person name="Westerberg I."/>
            <person name="Brannstrom I.O."/>
            <person name="Guillou S."/>
            <person name="Cros-Aarteil S."/>
            <person name="Calhoun S."/>
            <person name="Kuo A."/>
            <person name="Mondo S."/>
            <person name="Pangilinan J."/>
            <person name="Riley R."/>
            <person name="LaButti K."/>
            <person name="Andreopoulos B."/>
            <person name="Lipzen A."/>
            <person name="Chen C."/>
            <person name="Yanf M."/>
            <person name="Daum C."/>
            <person name="Ng V."/>
            <person name="Clum A."/>
            <person name="Steindorff A."/>
            <person name="Ohm R."/>
            <person name="Martin F."/>
            <person name="Silar P."/>
            <person name="Natvig D."/>
            <person name="Lalanne C."/>
            <person name="Gautier V."/>
            <person name="Ament-velasquez S.L."/>
            <person name="Kruys A."/>
            <person name="Hutchinson M.I."/>
            <person name="Powell A.J."/>
            <person name="Barry K."/>
            <person name="Miller A.N."/>
            <person name="Grigoriev I.V."/>
            <person name="Debuchy R."/>
            <person name="Gladieux P."/>
            <person name="Thoren M.H."/>
            <person name="Johannesson H."/>
        </authorList>
    </citation>
    <scope>NUCLEOTIDE SEQUENCE</scope>
    <source>
        <strain evidence="2">CBS 232.78</strain>
    </source>
</reference>
<dbReference type="EMBL" id="JAULSW010000004">
    <property type="protein sequence ID" value="KAK3385661.1"/>
    <property type="molecule type" value="Genomic_DNA"/>
</dbReference>
<keyword evidence="1" id="KW-0732">Signal</keyword>
<sequence length="79" mass="8749">MLRWWVALTTILENKFALALTARKVIPALHDSNHPLNECGTGRQKHARPPEMVEKTTMGETGLLAKVPPVPVIALEVQL</sequence>
<gene>
    <name evidence="2" type="ORF">B0H63DRAFT_473369</name>
</gene>
<proteinExistence type="predicted"/>
<dbReference type="Proteomes" id="UP001285441">
    <property type="component" value="Unassembled WGS sequence"/>
</dbReference>
<evidence type="ECO:0008006" key="4">
    <source>
        <dbReference type="Google" id="ProtNLM"/>
    </source>
</evidence>
<name>A0AAE0NQ52_9PEZI</name>
<evidence type="ECO:0000256" key="1">
    <source>
        <dbReference type="SAM" id="SignalP"/>
    </source>
</evidence>
<feature type="signal peptide" evidence="1">
    <location>
        <begin position="1"/>
        <end position="19"/>
    </location>
</feature>
<accession>A0AAE0NQ52</accession>
<feature type="chain" id="PRO_5042110846" description="Secreted protein" evidence="1">
    <location>
        <begin position="20"/>
        <end position="79"/>
    </location>
</feature>